<accession>A0A6B0UBD9</accession>
<name>A0A6B0UBD9_IXORI</name>
<dbReference type="EMBL" id="GIFC01004384">
    <property type="protein sequence ID" value="MXU86467.1"/>
    <property type="molecule type" value="Transcribed_RNA"/>
</dbReference>
<sequence length="91" mass="10471">MALPGHRFSKCWTLFTIRGCGLLPGLFAHLLSSAYTQKQTSSLWRKEDMNWASCILCELDRFLIIQPYTAWNKYAMSELSVTSLQSFHLLP</sequence>
<proteinExistence type="predicted"/>
<evidence type="ECO:0000313" key="1">
    <source>
        <dbReference type="EMBL" id="MXU86467.1"/>
    </source>
</evidence>
<dbReference type="AlphaFoldDB" id="A0A6B0UBD9"/>
<protein>
    <submittedName>
        <fullName evidence="1">Putative secreted protein</fullName>
    </submittedName>
</protein>
<reference evidence="1" key="1">
    <citation type="submission" date="2019-12" db="EMBL/GenBank/DDBJ databases">
        <title>An insight into the sialome of adult female Ixodes ricinus ticks feeding for 6 days.</title>
        <authorList>
            <person name="Perner J."/>
            <person name="Ribeiro J.M.C."/>
        </authorList>
    </citation>
    <scope>NUCLEOTIDE SEQUENCE</scope>
    <source>
        <strain evidence="1">Semi-engorged</strain>
        <tissue evidence="1">Salivary glands</tissue>
    </source>
</reference>
<organism evidence="1">
    <name type="scientific">Ixodes ricinus</name>
    <name type="common">Common tick</name>
    <name type="synonym">Acarus ricinus</name>
    <dbReference type="NCBI Taxonomy" id="34613"/>
    <lineage>
        <taxon>Eukaryota</taxon>
        <taxon>Metazoa</taxon>
        <taxon>Ecdysozoa</taxon>
        <taxon>Arthropoda</taxon>
        <taxon>Chelicerata</taxon>
        <taxon>Arachnida</taxon>
        <taxon>Acari</taxon>
        <taxon>Parasitiformes</taxon>
        <taxon>Ixodida</taxon>
        <taxon>Ixodoidea</taxon>
        <taxon>Ixodidae</taxon>
        <taxon>Ixodinae</taxon>
        <taxon>Ixodes</taxon>
    </lineage>
</organism>